<gene>
    <name evidence="2" type="ORF">GCM10023094_26540</name>
</gene>
<feature type="transmembrane region" description="Helical" evidence="1">
    <location>
        <begin position="21"/>
        <end position="42"/>
    </location>
</feature>
<proteinExistence type="predicted"/>
<protein>
    <recommendedName>
        <fullName evidence="4">Metal-binding membrane protein</fullName>
    </recommendedName>
</protein>
<evidence type="ECO:0008006" key="4">
    <source>
        <dbReference type="Google" id="ProtNLM"/>
    </source>
</evidence>
<dbReference type="Pfam" id="PF09948">
    <property type="entry name" value="PpoB2"/>
    <property type="match status" value="1"/>
</dbReference>
<feature type="transmembrane region" description="Helical" evidence="1">
    <location>
        <begin position="105"/>
        <end position="133"/>
    </location>
</feature>
<sequence length="276" mass="28767">MSRGAPARTEVRGDPLALLSRRVLVVVAAWLVGCSVAAWLVVTREAAAPGMVDGLAAVGTRMSMPVAAPVFLATWVAMTVAMMFPAVIPLVAAHRIVARRRGDGLLPTVGLVAGYLLAWSLVGVVPLVALLGFRSLSGDAAESSWLPRLAGLALAVAGLYQFGRWKTACLRTCRSPMAFLARHDFGGGTRSAVRAGIVQGAYCIGCCWALMSVLLVVGLMNLVWMVALTLVFLAEKCWRHGWALPRVVGTALVVAGVAIAVHPPLLPALAGLSAGG</sequence>
<keyword evidence="3" id="KW-1185">Reference proteome</keyword>
<comment type="caution">
    <text evidence="2">The sequence shown here is derived from an EMBL/GenBank/DDBJ whole genome shotgun (WGS) entry which is preliminary data.</text>
</comment>
<dbReference type="EMBL" id="BAABFB010000044">
    <property type="protein sequence ID" value="GAA4480278.1"/>
    <property type="molecule type" value="Genomic_DNA"/>
</dbReference>
<dbReference type="RefSeq" id="WP_345345571.1">
    <property type="nucleotide sequence ID" value="NZ_BAABFB010000044.1"/>
</dbReference>
<feature type="transmembrane region" description="Helical" evidence="1">
    <location>
        <begin position="145"/>
        <end position="162"/>
    </location>
</feature>
<keyword evidence="1" id="KW-1133">Transmembrane helix</keyword>
<dbReference type="InterPro" id="IPR018688">
    <property type="entry name" value="PpoB2-like"/>
</dbReference>
<dbReference type="PROSITE" id="PS51257">
    <property type="entry name" value="PROKAR_LIPOPROTEIN"/>
    <property type="match status" value="1"/>
</dbReference>
<keyword evidence="1" id="KW-0472">Membrane</keyword>
<organism evidence="2 3">
    <name type="scientific">Rhodococcus olei</name>
    <dbReference type="NCBI Taxonomy" id="2161675"/>
    <lineage>
        <taxon>Bacteria</taxon>
        <taxon>Bacillati</taxon>
        <taxon>Actinomycetota</taxon>
        <taxon>Actinomycetes</taxon>
        <taxon>Mycobacteriales</taxon>
        <taxon>Nocardiaceae</taxon>
        <taxon>Rhodococcus</taxon>
    </lineage>
</organism>
<dbReference type="Proteomes" id="UP001501183">
    <property type="component" value="Unassembled WGS sequence"/>
</dbReference>
<name>A0ABP8P4Z8_9NOCA</name>
<evidence type="ECO:0000313" key="3">
    <source>
        <dbReference type="Proteomes" id="UP001501183"/>
    </source>
</evidence>
<evidence type="ECO:0000313" key="2">
    <source>
        <dbReference type="EMBL" id="GAA4480278.1"/>
    </source>
</evidence>
<feature type="transmembrane region" description="Helical" evidence="1">
    <location>
        <begin position="247"/>
        <end position="266"/>
    </location>
</feature>
<accession>A0ABP8P4Z8</accession>
<evidence type="ECO:0000256" key="1">
    <source>
        <dbReference type="SAM" id="Phobius"/>
    </source>
</evidence>
<keyword evidence="1" id="KW-0812">Transmembrane</keyword>
<feature type="transmembrane region" description="Helical" evidence="1">
    <location>
        <begin position="217"/>
        <end position="235"/>
    </location>
</feature>
<reference evidence="3" key="1">
    <citation type="journal article" date="2019" name="Int. J. Syst. Evol. Microbiol.">
        <title>The Global Catalogue of Microorganisms (GCM) 10K type strain sequencing project: providing services to taxonomists for standard genome sequencing and annotation.</title>
        <authorList>
            <consortium name="The Broad Institute Genomics Platform"/>
            <consortium name="The Broad Institute Genome Sequencing Center for Infectious Disease"/>
            <person name="Wu L."/>
            <person name="Ma J."/>
        </authorList>
    </citation>
    <scope>NUCLEOTIDE SEQUENCE [LARGE SCALE GENOMIC DNA]</scope>
    <source>
        <strain evidence="3">JCM 32206</strain>
    </source>
</reference>
<feature type="transmembrane region" description="Helical" evidence="1">
    <location>
        <begin position="70"/>
        <end position="93"/>
    </location>
</feature>